<dbReference type="Pfam" id="PF00282">
    <property type="entry name" value="Pyridoxal_deC"/>
    <property type="match status" value="1"/>
</dbReference>
<accession>A0A1Y2AIN3</accession>
<dbReference type="PANTHER" id="PTHR11999:SF165">
    <property type="entry name" value="DECARBOXYLASE, PUTATIVE (AFU_ORTHOLOGUE AFUA_2G04980)-RELATED"/>
    <property type="match status" value="1"/>
</dbReference>
<comment type="caution">
    <text evidence="7">The sequence shown here is derived from an EMBL/GenBank/DDBJ whole genome shotgun (WGS) entry which is preliminary data.</text>
</comment>
<dbReference type="PANTHER" id="PTHR11999">
    <property type="entry name" value="GROUP II PYRIDOXAL-5-PHOSPHATE DECARBOXYLASE"/>
    <property type="match status" value="1"/>
</dbReference>
<dbReference type="Gene3D" id="3.40.640.10">
    <property type="entry name" value="Type I PLP-dependent aspartate aminotransferase-like (Major domain)"/>
    <property type="match status" value="1"/>
</dbReference>
<dbReference type="GO" id="GO:0019752">
    <property type="term" value="P:carboxylic acid metabolic process"/>
    <property type="evidence" value="ECO:0007669"/>
    <property type="project" value="InterPro"/>
</dbReference>
<dbReference type="InterPro" id="IPR021115">
    <property type="entry name" value="Pyridoxal-P_BS"/>
</dbReference>
<dbReference type="GO" id="GO:0030170">
    <property type="term" value="F:pyridoxal phosphate binding"/>
    <property type="evidence" value="ECO:0007669"/>
    <property type="project" value="InterPro"/>
</dbReference>
<sequence length="527" mass="56129">MSGPSAEFDECLATVTAHIQARHHGLSDIPTLPTPDAVQNTISQLPAALPTTGLGTKATTSYLMDTLLPGCLQAQNGPRYFGFVVGGTTEASQLAEILGGSYDENAHSTLPGVTASSAIEQRTLEMILDLLAIPRDVYGGRTLTTGATASNVLGLACARDHLYANSPHLPKGYSYAQEGPPSDVNIPGPPIVLLTLHPHFSLVKSAGLVGLGSGPRVVQTMPSAPGDELAFDLDALRDRLEAEKKIGRGVIVCYGMGEVNTGGFGRGLESVAKLSREYGAWLHVDAAFGGFAAVVPEFRHLTKGIDLADSLTLDGHKWLNVPYDCGIFFTRTSQSLLKVFAPPAASAPAYLSAGINSSSRTDRPSTEIIHELVPIPLYVNIENSRRFRALPLFASLLSLGQDGYADIVRRNVLFARKIATYISISSDYELLNSSASVSGASSEGKDAIVPLNIVLFRGSATSKFPPTDPTASARLAQTINDTRIMYVSGTKWRGQGSIRLAVSNWRTGGGGEEEFDVVRKVFEQVMQ</sequence>
<dbReference type="AlphaFoldDB" id="A0A1Y2AIN3"/>
<evidence type="ECO:0000256" key="1">
    <source>
        <dbReference type="ARBA" id="ARBA00001933"/>
    </source>
</evidence>
<evidence type="ECO:0000313" key="7">
    <source>
        <dbReference type="EMBL" id="ORY22448.1"/>
    </source>
</evidence>
<dbReference type="InParanoid" id="A0A1Y2AIN3"/>
<name>A0A1Y2AIN3_9TREE</name>
<dbReference type="PROSITE" id="PS00392">
    <property type="entry name" value="DDC_GAD_HDC_YDC"/>
    <property type="match status" value="1"/>
</dbReference>
<dbReference type="InterPro" id="IPR002129">
    <property type="entry name" value="PyrdxlP-dep_de-COase"/>
</dbReference>
<dbReference type="Proteomes" id="UP000193986">
    <property type="component" value="Unassembled WGS sequence"/>
</dbReference>
<keyword evidence="8" id="KW-1185">Reference proteome</keyword>
<dbReference type="GO" id="GO:0005737">
    <property type="term" value="C:cytoplasm"/>
    <property type="evidence" value="ECO:0007669"/>
    <property type="project" value="TreeGrafter"/>
</dbReference>
<dbReference type="Gene3D" id="3.90.1150.10">
    <property type="entry name" value="Aspartate Aminotransferase, domain 1"/>
    <property type="match status" value="1"/>
</dbReference>
<dbReference type="STRING" id="71784.A0A1Y2AIN3"/>
<reference evidence="7 8" key="1">
    <citation type="submission" date="2016-07" db="EMBL/GenBank/DDBJ databases">
        <title>Pervasive Adenine N6-methylation of Active Genes in Fungi.</title>
        <authorList>
            <consortium name="DOE Joint Genome Institute"/>
            <person name="Mondo S.J."/>
            <person name="Dannebaum R.O."/>
            <person name="Kuo R.C."/>
            <person name="Labutti K."/>
            <person name="Haridas S."/>
            <person name="Kuo A."/>
            <person name="Salamov A."/>
            <person name="Ahrendt S.R."/>
            <person name="Lipzen A."/>
            <person name="Sullivan W."/>
            <person name="Andreopoulos W.B."/>
            <person name="Clum A."/>
            <person name="Lindquist E."/>
            <person name="Daum C."/>
            <person name="Ramamoorthy G.K."/>
            <person name="Gryganskyi A."/>
            <person name="Culley D."/>
            <person name="Magnuson J.K."/>
            <person name="James T.Y."/>
            <person name="O'Malley M.A."/>
            <person name="Stajich J.E."/>
            <person name="Spatafora J.W."/>
            <person name="Visel A."/>
            <person name="Grigoriev I.V."/>
        </authorList>
    </citation>
    <scope>NUCLEOTIDE SEQUENCE [LARGE SCALE GENOMIC DNA]</scope>
    <source>
        <strain evidence="7 8">68-887.2</strain>
    </source>
</reference>
<dbReference type="InterPro" id="IPR015422">
    <property type="entry name" value="PyrdxlP-dep_Trfase_small"/>
</dbReference>
<evidence type="ECO:0000256" key="3">
    <source>
        <dbReference type="ARBA" id="ARBA00022898"/>
    </source>
</evidence>
<proteinExistence type="inferred from homology"/>
<comment type="cofactor">
    <cofactor evidence="1 5 6">
        <name>pyridoxal 5'-phosphate</name>
        <dbReference type="ChEBI" id="CHEBI:597326"/>
    </cofactor>
</comment>
<comment type="similarity">
    <text evidence="2 6">Belongs to the group II decarboxylase family.</text>
</comment>
<feature type="modified residue" description="N6-(pyridoxal phosphate)lysine" evidence="5">
    <location>
        <position position="317"/>
    </location>
</feature>
<evidence type="ECO:0000256" key="4">
    <source>
        <dbReference type="ARBA" id="ARBA00023239"/>
    </source>
</evidence>
<evidence type="ECO:0000256" key="6">
    <source>
        <dbReference type="RuleBase" id="RU000382"/>
    </source>
</evidence>
<evidence type="ECO:0000256" key="5">
    <source>
        <dbReference type="PIRSR" id="PIRSR602129-50"/>
    </source>
</evidence>
<protein>
    <recommendedName>
        <fullName evidence="9">Pyridoxal phosphate-dependent transferase</fullName>
    </recommendedName>
</protein>
<evidence type="ECO:0000313" key="8">
    <source>
        <dbReference type="Proteomes" id="UP000193986"/>
    </source>
</evidence>
<dbReference type="OrthoDB" id="2161780at2759"/>
<dbReference type="SUPFAM" id="SSF53383">
    <property type="entry name" value="PLP-dependent transferases"/>
    <property type="match status" value="1"/>
</dbReference>
<dbReference type="InterPro" id="IPR015424">
    <property type="entry name" value="PyrdxlP-dep_Trfase"/>
</dbReference>
<keyword evidence="4 6" id="KW-0456">Lyase</keyword>
<organism evidence="7 8">
    <name type="scientific">Naematelia encephala</name>
    <dbReference type="NCBI Taxonomy" id="71784"/>
    <lineage>
        <taxon>Eukaryota</taxon>
        <taxon>Fungi</taxon>
        <taxon>Dikarya</taxon>
        <taxon>Basidiomycota</taxon>
        <taxon>Agaricomycotina</taxon>
        <taxon>Tremellomycetes</taxon>
        <taxon>Tremellales</taxon>
        <taxon>Naemateliaceae</taxon>
        <taxon>Naematelia</taxon>
    </lineage>
</organism>
<evidence type="ECO:0000256" key="2">
    <source>
        <dbReference type="ARBA" id="ARBA00009533"/>
    </source>
</evidence>
<gene>
    <name evidence="7" type="ORF">BCR39DRAFT_551649</name>
</gene>
<dbReference type="GO" id="GO:0016831">
    <property type="term" value="F:carboxy-lyase activity"/>
    <property type="evidence" value="ECO:0007669"/>
    <property type="project" value="InterPro"/>
</dbReference>
<dbReference type="InterPro" id="IPR010977">
    <property type="entry name" value="Aromatic_deC"/>
</dbReference>
<dbReference type="EMBL" id="MCFC01000093">
    <property type="protein sequence ID" value="ORY22448.1"/>
    <property type="molecule type" value="Genomic_DNA"/>
</dbReference>
<dbReference type="InterPro" id="IPR015421">
    <property type="entry name" value="PyrdxlP-dep_Trfase_major"/>
</dbReference>
<evidence type="ECO:0008006" key="9">
    <source>
        <dbReference type="Google" id="ProtNLM"/>
    </source>
</evidence>
<keyword evidence="3 5" id="KW-0663">Pyridoxal phosphate</keyword>